<sequence length="1140" mass="124237">MRQGFSNVTQRLMLITVLFFITVGIASSLLIANMSYLTQAVANRYLMPQGSQVTAITLSLSSLSHLRIDTLSLDVNDSQIHIDGLQLTLAKKPSWLDMGLKDIETIALGNISVALNPTLLNPQSAQDSSSGPTLSLDLNHLPQIAIGPTHFEVKEINTMDFSLDMDYLNLDDQGRVTSALSHQGQLLLAFEVSLNPNQWALNSTLSLERLQGLLNQIAQLPTVNPVGPLGPLIALKETVERHHLALTGDLATSATLDISTAQLTSTHQLSNLSMSVDKIAGTSLQTPLDLQPQSAHPQAEGPISFTLNGPITDLTLALQPLSLQLALSEEQYQGLLRPLDETGLHGLFQRIKDAQQATEFTGSSSLNIHLALQSPLLYRMANAQLTLGSAIAEVTLADFSLSAELTDSRYVHTHNSRHANSQWSLNLKQGAPLCLSALDSGQFNTQPTCNNQDDAFNLAQLKLATHGELIFTGGLNNLGQPTSAMYALTIAPGSELKLQSPAYQRPNIAVTAQQISLQLMQATRLTVTESLTAEVGELLVILEGNQFEFGRPISPLGSDNRHGGSSSQSDFQSILTSQLSTMQFAGASLTMGLQGVEQLSILPMTMTTKSPHLLSRNALTPKDDSLRSDTVTFQSTNEFRFANRYRDQQPPQFSFPEMRVVASNTSIYRHTTNSENQPRETELQLDSASMHSQGFSLNSIKDDSDAQQAKHVITALLHQPGQTSLTYQLDNVTATEHYKKRNKQKNRKTLSLTGATLSQELSWRPANEQFRLSTTEQWQADTLQFNSAHQLTFSSKETVALLDGQLSFNSDINQLLTQSNIWFATQLPADLIGDMSITSDYQLRWQQSGLALAMKVTPKVEISQGSINNFPLEQASFSGDCSLSSRDLLGNITRLGCDALQLKVAAFNPGVLLTDLEATTQISLEGSAFKANKGALAQSNYAVTPQIDYSPISPLRKAQIDIKAHANTLGGSVLLPKFNLNLNGGSEAYLVLQAIDLQALLAIQPQVGIYADGFFDGVLPVELTNGQVSIEGGRLAARAPGGLIKVENNPAVLQMRLSQPYLDFAFAALEELNYSELSSSFDMQSNGDAQLMVNVKGRAKDIERPIHLNYSQEENMLQLLQSLQIGDRLQTQIEEEMASQ</sequence>
<dbReference type="AlphaFoldDB" id="A0A1E5IQ86"/>
<feature type="transmembrane region" description="Helical" evidence="2">
    <location>
        <begin position="12"/>
        <end position="37"/>
    </location>
</feature>
<proteinExistence type="predicted"/>
<dbReference type="RefSeq" id="WP_069672096.1">
    <property type="nucleotide sequence ID" value="NZ_MCBT01000048.1"/>
</dbReference>
<reference evidence="3 4" key="1">
    <citation type="submission" date="2016-07" db="EMBL/GenBank/DDBJ databases">
        <title>Whole-genome of two Shewanella species isolated from a digestive organ of sea cucumber Apostichopus japonicus Selenka 1867.</title>
        <authorList>
            <person name="Hong H.-H."/>
            <person name="Choi H."/>
            <person name="Cheon S."/>
            <person name="Oh J.-S."/>
            <person name="Lee H.-G."/>
            <person name="Park C."/>
        </authorList>
    </citation>
    <scope>NUCLEOTIDE SEQUENCE [LARGE SCALE GENOMIC DNA]</scope>
    <source>
        <strain evidence="3 4">CSB03KR</strain>
    </source>
</reference>
<evidence type="ECO:0000313" key="4">
    <source>
        <dbReference type="Proteomes" id="UP000095230"/>
    </source>
</evidence>
<keyword evidence="2" id="KW-0472">Membrane</keyword>
<accession>A0A1E5IQ86</accession>
<protein>
    <submittedName>
        <fullName evidence="3">Uncharacterized protein</fullName>
    </submittedName>
</protein>
<name>A0A1E5IQ86_SHECO</name>
<dbReference type="Pfam" id="PF11739">
    <property type="entry name" value="YdbH-like"/>
    <property type="match status" value="2"/>
</dbReference>
<evidence type="ECO:0000313" key="3">
    <source>
        <dbReference type="EMBL" id="OEG72208.1"/>
    </source>
</evidence>
<evidence type="ECO:0000256" key="2">
    <source>
        <dbReference type="SAM" id="Phobius"/>
    </source>
</evidence>
<gene>
    <name evidence="3" type="ORF">BEL05_04255</name>
</gene>
<dbReference type="InterPro" id="IPR021730">
    <property type="entry name" value="YdbH"/>
</dbReference>
<keyword evidence="2" id="KW-0812">Transmembrane</keyword>
<dbReference type="STRING" id="23.BEL05_04255"/>
<dbReference type="Proteomes" id="UP000095230">
    <property type="component" value="Unassembled WGS sequence"/>
</dbReference>
<comment type="caution">
    <text evidence="3">The sequence shown here is derived from an EMBL/GenBank/DDBJ whole genome shotgun (WGS) entry which is preliminary data.</text>
</comment>
<dbReference type="EMBL" id="MCBT01000048">
    <property type="protein sequence ID" value="OEG72208.1"/>
    <property type="molecule type" value="Genomic_DNA"/>
</dbReference>
<evidence type="ECO:0000256" key="1">
    <source>
        <dbReference type="SAM" id="MobiDB-lite"/>
    </source>
</evidence>
<organism evidence="3 4">
    <name type="scientific">Shewanella colwelliana</name>
    <name type="common">Alteromonas colwelliana</name>
    <dbReference type="NCBI Taxonomy" id="23"/>
    <lineage>
        <taxon>Bacteria</taxon>
        <taxon>Pseudomonadati</taxon>
        <taxon>Pseudomonadota</taxon>
        <taxon>Gammaproteobacteria</taxon>
        <taxon>Alteromonadales</taxon>
        <taxon>Shewanellaceae</taxon>
        <taxon>Shewanella</taxon>
    </lineage>
</organism>
<keyword evidence="2" id="KW-1133">Transmembrane helix</keyword>
<feature type="region of interest" description="Disordered" evidence="1">
    <location>
        <begin position="553"/>
        <end position="572"/>
    </location>
</feature>
<feature type="compositionally biased region" description="Polar residues" evidence="1">
    <location>
        <begin position="563"/>
        <end position="572"/>
    </location>
</feature>
<dbReference type="OrthoDB" id="5596796at2"/>